<accession>A0ABR7Z4D1</accession>
<keyword evidence="3" id="KW-1185">Reference proteome</keyword>
<dbReference type="PANTHER" id="PTHR12277:SF81">
    <property type="entry name" value="PROTEIN ABHD13"/>
    <property type="match status" value="1"/>
</dbReference>
<keyword evidence="2" id="KW-0378">Hydrolase</keyword>
<dbReference type="InterPro" id="IPR022742">
    <property type="entry name" value="Hydrolase_4"/>
</dbReference>
<dbReference type="EMBL" id="JAAOCA010000019">
    <property type="protein sequence ID" value="MBD1600189.1"/>
    <property type="molecule type" value="Genomic_DNA"/>
</dbReference>
<name>A0ABR7Z4D1_9PSED</name>
<dbReference type="GO" id="GO:0016787">
    <property type="term" value="F:hydrolase activity"/>
    <property type="evidence" value="ECO:0007669"/>
    <property type="project" value="UniProtKB-KW"/>
</dbReference>
<dbReference type="Gene3D" id="3.40.50.1820">
    <property type="entry name" value="alpha/beta hydrolase"/>
    <property type="match status" value="1"/>
</dbReference>
<evidence type="ECO:0000259" key="1">
    <source>
        <dbReference type="Pfam" id="PF12146"/>
    </source>
</evidence>
<protein>
    <submittedName>
        <fullName evidence="2">Alpha/beta hydrolase</fullName>
    </submittedName>
</protein>
<organism evidence="2 3">
    <name type="scientific">Pseudomonas typographi</name>
    <dbReference type="NCBI Taxonomy" id="2715964"/>
    <lineage>
        <taxon>Bacteria</taxon>
        <taxon>Pseudomonadati</taxon>
        <taxon>Pseudomonadota</taxon>
        <taxon>Gammaproteobacteria</taxon>
        <taxon>Pseudomonadales</taxon>
        <taxon>Pseudomonadaceae</taxon>
        <taxon>Pseudomonas</taxon>
    </lineage>
</organism>
<dbReference type="Proteomes" id="UP000805841">
    <property type="component" value="Unassembled WGS sequence"/>
</dbReference>
<dbReference type="Pfam" id="PF12146">
    <property type="entry name" value="Hydrolase_4"/>
    <property type="match status" value="1"/>
</dbReference>
<reference evidence="2 3" key="1">
    <citation type="journal article" date="2020" name="Insects">
        <title>Bacteria Belonging to Pseudomonas typographi sp. nov. from the Bark Beetle Ips typographus Have Genomic Potential to Aid in the Host Ecology.</title>
        <authorList>
            <person name="Peral-Aranega E."/>
            <person name="Saati-Santamaria Z."/>
            <person name="Kolarik M."/>
            <person name="Rivas R."/>
            <person name="Garcia-Fraile P."/>
        </authorList>
    </citation>
    <scope>NUCLEOTIDE SEQUENCE [LARGE SCALE GENOMIC DNA]</scope>
    <source>
        <strain evidence="2 3">CA3A</strain>
    </source>
</reference>
<evidence type="ECO:0000313" key="3">
    <source>
        <dbReference type="Proteomes" id="UP000805841"/>
    </source>
</evidence>
<dbReference type="InterPro" id="IPR029058">
    <property type="entry name" value="AB_hydrolase_fold"/>
</dbReference>
<sequence length="296" mass="32578">MLPALFRRRRARLLTGLTLALALALPYGCSRLAYKERELIFSIEPGTASWFGGLPPGVEQLNIALPSNSSSTQYIHAWWWPAAHHHSPAVLYLHGTRWNLTAQLRRITQLRELGFSVLAIDYRGFGDSPGDLPSERSVYQDAQAGWQRLAELQPDPTRRFIYGHSLGGAIAVDLAQRIGDGEQPKAAGLIVESTFTNMGDAAQAVINTSLPVRWLLSEKFDSIDKIAHIAMPVLIVHGTDDKYVPDRFSQALYAAANTPKELLLVPGGTHNNSMIIGSDEYAKALRQLFGLGVARN</sequence>
<proteinExistence type="predicted"/>
<dbReference type="RefSeq" id="WP_190422309.1">
    <property type="nucleotide sequence ID" value="NZ_JAAOCA010000019.1"/>
</dbReference>
<comment type="caution">
    <text evidence="2">The sequence shown here is derived from an EMBL/GenBank/DDBJ whole genome shotgun (WGS) entry which is preliminary data.</text>
</comment>
<evidence type="ECO:0000313" key="2">
    <source>
        <dbReference type="EMBL" id="MBD1600189.1"/>
    </source>
</evidence>
<dbReference type="PANTHER" id="PTHR12277">
    <property type="entry name" value="ALPHA/BETA HYDROLASE DOMAIN-CONTAINING PROTEIN"/>
    <property type="match status" value="1"/>
</dbReference>
<dbReference type="SUPFAM" id="SSF53474">
    <property type="entry name" value="alpha/beta-Hydrolases"/>
    <property type="match status" value="1"/>
</dbReference>
<feature type="domain" description="Serine aminopeptidase S33" evidence="1">
    <location>
        <begin position="86"/>
        <end position="207"/>
    </location>
</feature>
<gene>
    <name evidence="2" type="ORF">HAQ05_15945</name>
</gene>